<dbReference type="RefSeq" id="WP_182850142.1">
    <property type="nucleotide sequence ID" value="NZ_AP022213.1"/>
</dbReference>
<dbReference type="AlphaFoldDB" id="A0A6S5RPV1"/>
<evidence type="ECO:0000313" key="2">
    <source>
        <dbReference type="EMBL" id="BBT16983.1"/>
    </source>
</evidence>
<dbReference type="EMBL" id="AP022213">
    <property type="protein sequence ID" value="BBT16983.1"/>
    <property type="molecule type" value="Genomic_DNA"/>
</dbReference>
<reference evidence="2 3" key="1">
    <citation type="submission" date="2019-12" db="EMBL/GenBank/DDBJ databases">
        <title>complete genome sequences of Pseudomonas otitidis str. WP8-S17-CRE-03 isolated from wastewater treatment plant effluent.</title>
        <authorList>
            <person name="Sekizuka T."/>
            <person name="Itokawa K."/>
            <person name="Yatsu K."/>
            <person name="Inamine Y."/>
            <person name="Kuroda M."/>
        </authorList>
    </citation>
    <scope>NUCLEOTIDE SEQUENCE [LARGE SCALE GENOMIC DNA]</scope>
    <source>
        <strain evidence="2 3">WP8-S17-CRE-03</strain>
    </source>
</reference>
<organism evidence="2 3">
    <name type="scientific">Metapseudomonas otitidis</name>
    <dbReference type="NCBI Taxonomy" id="319939"/>
    <lineage>
        <taxon>Bacteria</taxon>
        <taxon>Pseudomonadati</taxon>
        <taxon>Pseudomonadota</taxon>
        <taxon>Gammaproteobacteria</taxon>
        <taxon>Pseudomonadales</taxon>
        <taxon>Pseudomonadaceae</taxon>
        <taxon>Metapseudomonas</taxon>
    </lineage>
</organism>
<accession>A0A6S5RPV1</accession>
<proteinExistence type="predicted"/>
<sequence length="141" mass="16065">MRTHIRNFHDTTRDEPIAHRTDVHRRESDRLAALTAEFLARGGAIERVGFQMSDKPQTFVISPHLPQTVEEREEPPPPVAEVIRSAQPERSLSGDDLLASRVMAEAALGHAPKRAAFRLGLTEKRVRQLARQYHIQFKSQR</sequence>
<name>A0A6S5RPV1_9GAMM</name>
<evidence type="ECO:0000256" key="1">
    <source>
        <dbReference type="SAM" id="MobiDB-lite"/>
    </source>
</evidence>
<feature type="compositionally biased region" description="Basic and acidic residues" evidence="1">
    <location>
        <begin position="7"/>
        <end position="22"/>
    </location>
</feature>
<dbReference type="Proteomes" id="UP000515591">
    <property type="component" value="Chromosome"/>
</dbReference>
<evidence type="ECO:0000313" key="3">
    <source>
        <dbReference type="Proteomes" id="UP000515591"/>
    </source>
</evidence>
<gene>
    <name evidence="2" type="ORF">WP8S17C03_30320</name>
</gene>
<feature type="region of interest" description="Disordered" evidence="1">
    <location>
        <begin position="1"/>
        <end position="22"/>
    </location>
</feature>
<protein>
    <submittedName>
        <fullName evidence="2">Uncharacterized protein</fullName>
    </submittedName>
</protein>